<dbReference type="InterPro" id="IPR014776">
    <property type="entry name" value="4pyrrole_Mease_sub2"/>
</dbReference>
<dbReference type="NCBIfam" id="TIGR00096">
    <property type="entry name" value="16S rRNA (cytidine(1402)-2'-O)-methyltransferase"/>
    <property type="match status" value="1"/>
</dbReference>
<keyword evidence="9" id="KW-1185">Reference proteome</keyword>
<evidence type="ECO:0000256" key="4">
    <source>
        <dbReference type="ARBA" id="ARBA00022679"/>
    </source>
</evidence>
<comment type="similarity">
    <text evidence="6">Belongs to the methyltransferase superfamily. RsmI family.</text>
</comment>
<name>A0A1T5M665_9FIRM</name>
<dbReference type="InterPro" id="IPR008189">
    <property type="entry name" value="rRNA_ssu_MeTfrase_I"/>
</dbReference>
<dbReference type="PANTHER" id="PTHR46111">
    <property type="entry name" value="RIBOSOMAL RNA SMALL SUBUNIT METHYLTRANSFERASE I"/>
    <property type="match status" value="1"/>
</dbReference>
<dbReference type="InterPro" id="IPR014777">
    <property type="entry name" value="4pyrrole_Mease_sub1"/>
</dbReference>
<evidence type="ECO:0000259" key="7">
    <source>
        <dbReference type="Pfam" id="PF00590"/>
    </source>
</evidence>
<comment type="subcellular location">
    <subcellularLocation>
        <location evidence="6">Cytoplasm</location>
    </subcellularLocation>
</comment>
<proteinExistence type="inferred from homology"/>
<evidence type="ECO:0000256" key="1">
    <source>
        <dbReference type="ARBA" id="ARBA00022490"/>
    </source>
</evidence>
<dbReference type="Gene3D" id="3.40.1010.10">
    <property type="entry name" value="Cobalt-precorrin-4 Transmethylase, Domain 1"/>
    <property type="match status" value="1"/>
</dbReference>
<evidence type="ECO:0000313" key="8">
    <source>
        <dbReference type="EMBL" id="SKC83717.1"/>
    </source>
</evidence>
<evidence type="ECO:0000313" key="9">
    <source>
        <dbReference type="Proteomes" id="UP000190285"/>
    </source>
</evidence>
<dbReference type="RefSeq" id="WP_079494039.1">
    <property type="nucleotide sequence ID" value="NZ_FUZT01000010.1"/>
</dbReference>
<dbReference type="EC" id="2.1.1.198" evidence="6"/>
<dbReference type="FunFam" id="3.30.950.10:FF:000002">
    <property type="entry name" value="Ribosomal RNA small subunit methyltransferase I"/>
    <property type="match status" value="1"/>
</dbReference>
<keyword evidence="5 6" id="KW-0949">S-adenosyl-L-methionine</keyword>
<dbReference type="EMBL" id="FUZT01000010">
    <property type="protein sequence ID" value="SKC83717.1"/>
    <property type="molecule type" value="Genomic_DNA"/>
</dbReference>
<protein>
    <recommendedName>
        <fullName evidence="6">Ribosomal RNA small subunit methyltransferase I</fullName>
        <ecNumber evidence="6">2.1.1.198</ecNumber>
    </recommendedName>
    <alternativeName>
        <fullName evidence="6">16S rRNA 2'-O-ribose C1402 methyltransferase</fullName>
    </alternativeName>
    <alternativeName>
        <fullName evidence="6">rRNA (cytidine-2'-O-)-methyltransferase RsmI</fullName>
    </alternativeName>
</protein>
<dbReference type="Proteomes" id="UP000190285">
    <property type="component" value="Unassembled WGS sequence"/>
</dbReference>
<keyword evidence="1 6" id="KW-0963">Cytoplasm</keyword>
<dbReference type="AlphaFoldDB" id="A0A1T5M665"/>
<feature type="domain" description="Tetrapyrrole methylase" evidence="7">
    <location>
        <begin position="7"/>
        <end position="204"/>
    </location>
</feature>
<dbReference type="OrthoDB" id="9809084at2"/>
<dbReference type="FunFam" id="3.40.1010.10:FF:000002">
    <property type="entry name" value="Ribosomal RNA small subunit methyltransferase I"/>
    <property type="match status" value="1"/>
</dbReference>
<accession>A0A1T5M665</accession>
<dbReference type="CDD" id="cd11648">
    <property type="entry name" value="RsmI"/>
    <property type="match status" value="1"/>
</dbReference>
<sequence>MENKIGKLYVCATPIGNLEDITIRVLNILKEVDLIAAEDTRHTIKLLNHYEIRKPLTSYHEHNKLKKGPQLIEELMDGKKIALVSDAGMPGISDPGEDIIKLCIESGIKVEVLPGASAVVTALVASGLNTNRFSFEGFLDRNRKKRRERLELLRKDDRTIIFYESPHRLLHTLKDIEELLDDRYMVVARELTKKFEEIIRGKVSYIIEYFKENTPKGEFVILMEGGNIEDIHEESFENISIKDHILLYMDKGLVKKEAIKKVSKERNIPKKEVYKHSIGI</sequence>
<keyword evidence="4 6" id="KW-0808">Transferase</keyword>
<dbReference type="InterPro" id="IPR035996">
    <property type="entry name" value="4pyrrol_Methylase_sf"/>
</dbReference>
<dbReference type="InterPro" id="IPR000878">
    <property type="entry name" value="4pyrrol_Mease"/>
</dbReference>
<dbReference type="STRING" id="36842.SAMN02194393_03979"/>
<comment type="function">
    <text evidence="6">Catalyzes the 2'-O-methylation of the ribose of cytidine 1402 (C1402) in 16S rRNA.</text>
</comment>
<evidence type="ECO:0000256" key="6">
    <source>
        <dbReference type="HAMAP-Rule" id="MF_01877"/>
    </source>
</evidence>
<evidence type="ECO:0000256" key="2">
    <source>
        <dbReference type="ARBA" id="ARBA00022552"/>
    </source>
</evidence>
<dbReference type="PANTHER" id="PTHR46111:SF1">
    <property type="entry name" value="RIBOSOMAL RNA SMALL SUBUNIT METHYLTRANSFERASE I"/>
    <property type="match status" value="1"/>
</dbReference>
<organism evidence="8 9">
    <name type="scientific">Maledivibacter halophilus</name>
    <dbReference type="NCBI Taxonomy" id="36842"/>
    <lineage>
        <taxon>Bacteria</taxon>
        <taxon>Bacillati</taxon>
        <taxon>Bacillota</taxon>
        <taxon>Clostridia</taxon>
        <taxon>Peptostreptococcales</taxon>
        <taxon>Caminicellaceae</taxon>
        <taxon>Maledivibacter</taxon>
    </lineage>
</organism>
<dbReference type="GO" id="GO:0005737">
    <property type="term" value="C:cytoplasm"/>
    <property type="evidence" value="ECO:0007669"/>
    <property type="project" value="UniProtKB-SubCell"/>
</dbReference>
<evidence type="ECO:0000256" key="3">
    <source>
        <dbReference type="ARBA" id="ARBA00022603"/>
    </source>
</evidence>
<dbReference type="PROSITE" id="PS01296">
    <property type="entry name" value="RSMI"/>
    <property type="match status" value="1"/>
</dbReference>
<gene>
    <name evidence="6" type="primary">rsmI</name>
    <name evidence="8" type="ORF">SAMN02194393_03979</name>
</gene>
<comment type="catalytic activity">
    <reaction evidence="6">
        <text>cytidine(1402) in 16S rRNA + S-adenosyl-L-methionine = 2'-O-methylcytidine(1402) in 16S rRNA + S-adenosyl-L-homocysteine + H(+)</text>
        <dbReference type="Rhea" id="RHEA:42924"/>
        <dbReference type="Rhea" id="RHEA-COMP:10285"/>
        <dbReference type="Rhea" id="RHEA-COMP:10286"/>
        <dbReference type="ChEBI" id="CHEBI:15378"/>
        <dbReference type="ChEBI" id="CHEBI:57856"/>
        <dbReference type="ChEBI" id="CHEBI:59789"/>
        <dbReference type="ChEBI" id="CHEBI:74495"/>
        <dbReference type="ChEBI" id="CHEBI:82748"/>
        <dbReference type="EC" id="2.1.1.198"/>
    </reaction>
</comment>
<dbReference type="Pfam" id="PF00590">
    <property type="entry name" value="TP_methylase"/>
    <property type="match status" value="1"/>
</dbReference>
<dbReference type="InterPro" id="IPR018063">
    <property type="entry name" value="SAM_MeTrfase_RsmI_CS"/>
</dbReference>
<dbReference type="SUPFAM" id="SSF53790">
    <property type="entry name" value="Tetrapyrrole methylase"/>
    <property type="match status" value="1"/>
</dbReference>
<reference evidence="9" key="1">
    <citation type="submission" date="2017-02" db="EMBL/GenBank/DDBJ databases">
        <authorList>
            <person name="Varghese N."/>
            <person name="Submissions S."/>
        </authorList>
    </citation>
    <scope>NUCLEOTIDE SEQUENCE [LARGE SCALE GENOMIC DNA]</scope>
    <source>
        <strain evidence="9">M1</strain>
    </source>
</reference>
<evidence type="ECO:0000256" key="5">
    <source>
        <dbReference type="ARBA" id="ARBA00022691"/>
    </source>
</evidence>
<keyword evidence="3 6" id="KW-0489">Methyltransferase</keyword>
<dbReference type="HAMAP" id="MF_01877">
    <property type="entry name" value="16SrRNA_methyltr_I"/>
    <property type="match status" value="1"/>
</dbReference>
<keyword evidence="2 6" id="KW-0698">rRNA processing</keyword>
<dbReference type="GO" id="GO:0070677">
    <property type="term" value="F:rRNA (cytosine-2'-O-)-methyltransferase activity"/>
    <property type="evidence" value="ECO:0007669"/>
    <property type="project" value="UniProtKB-UniRule"/>
</dbReference>
<dbReference type="PIRSF" id="PIRSF005917">
    <property type="entry name" value="MTase_YraL"/>
    <property type="match status" value="1"/>
</dbReference>
<dbReference type="Gene3D" id="3.30.950.10">
    <property type="entry name" value="Methyltransferase, Cobalt-precorrin-4 Transmethylase, Domain 2"/>
    <property type="match status" value="1"/>
</dbReference>